<dbReference type="InterPro" id="IPR025392">
    <property type="entry name" value="DUF4124"/>
</dbReference>
<gene>
    <name evidence="3" type="ORF">D0544_08285</name>
</gene>
<evidence type="ECO:0000313" key="4">
    <source>
        <dbReference type="Proteomes" id="UP000280792"/>
    </source>
</evidence>
<keyword evidence="4" id="KW-1185">Reference proteome</keyword>
<feature type="domain" description="DUF4124" evidence="2">
    <location>
        <begin position="64"/>
        <end position="91"/>
    </location>
</feature>
<keyword evidence="1" id="KW-1133">Transmembrane helix</keyword>
<reference evidence="3 4" key="1">
    <citation type="submission" date="2018-08" db="EMBL/GenBank/DDBJ databases">
        <authorList>
            <person name="Khan S.A."/>
        </authorList>
    </citation>
    <scope>NUCLEOTIDE SEQUENCE [LARGE SCALE GENOMIC DNA]</scope>
    <source>
        <strain evidence="3 4">GTF-13</strain>
    </source>
</reference>
<keyword evidence="1" id="KW-0812">Transmembrane</keyword>
<comment type="caution">
    <text evidence="3">The sequence shown here is derived from an EMBL/GenBank/DDBJ whole genome shotgun (WGS) entry which is preliminary data.</text>
</comment>
<dbReference type="Proteomes" id="UP000280792">
    <property type="component" value="Unassembled WGS sequence"/>
</dbReference>
<name>A0A3P3VQJ0_9GAMM</name>
<feature type="transmembrane region" description="Helical" evidence="1">
    <location>
        <begin position="14"/>
        <end position="34"/>
    </location>
</feature>
<protein>
    <submittedName>
        <fullName evidence="3">DUF4124 domain-containing protein</fullName>
    </submittedName>
</protein>
<dbReference type="Pfam" id="PF13511">
    <property type="entry name" value="DUF4124"/>
    <property type="match status" value="1"/>
</dbReference>
<reference evidence="3 4" key="2">
    <citation type="submission" date="2018-12" db="EMBL/GenBank/DDBJ databases">
        <title>Simiduia agarivorans gen. nov., sp. nov., a marine, agarolytic bacterium isolated from shallow coastal water from Keelung, Taiwan.</title>
        <authorList>
            <person name="Shieh W.Y."/>
        </authorList>
    </citation>
    <scope>NUCLEOTIDE SEQUENCE [LARGE SCALE GENOMIC DNA]</scope>
    <source>
        <strain evidence="3 4">GTF-13</strain>
    </source>
</reference>
<accession>A0A3P3VQJ0</accession>
<evidence type="ECO:0000313" key="3">
    <source>
        <dbReference type="EMBL" id="RRJ85061.1"/>
    </source>
</evidence>
<evidence type="ECO:0000259" key="2">
    <source>
        <dbReference type="Pfam" id="PF13511"/>
    </source>
</evidence>
<proteinExistence type="predicted"/>
<organism evidence="3 4">
    <name type="scientific">Aestuariirhabdus litorea</name>
    <dbReference type="NCBI Taxonomy" id="2528527"/>
    <lineage>
        <taxon>Bacteria</taxon>
        <taxon>Pseudomonadati</taxon>
        <taxon>Pseudomonadota</taxon>
        <taxon>Gammaproteobacteria</taxon>
        <taxon>Oceanospirillales</taxon>
        <taxon>Aestuariirhabdaceae</taxon>
        <taxon>Aestuariirhabdus</taxon>
    </lineage>
</organism>
<dbReference type="AlphaFoldDB" id="A0A3P3VQJ0"/>
<keyword evidence="1" id="KW-0472">Membrane</keyword>
<dbReference type="EMBL" id="QWEZ01000001">
    <property type="protein sequence ID" value="RRJ85061.1"/>
    <property type="molecule type" value="Genomic_DNA"/>
</dbReference>
<evidence type="ECO:0000256" key="1">
    <source>
        <dbReference type="SAM" id="Phobius"/>
    </source>
</evidence>
<sequence length="97" mass="10657">MFTLNRWSAGQPRVVLLFRVVILLALAGGVALLVTPPGRVALVEFTPAWLLDLGIGERLEGGSALPASSTTLKVYRWTDQQGVTHYSDRPKEKLNQQ</sequence>